<protein>
    <submittedName>
        <fullName evidence="1">Uncharacterized protein</fullName>
    </submittedName>
</protein>
<dbReference type="EMBL" id="MUYV01000002">
    <property type="protein sequence ID" value="OOS26143.1"/>
    <property type="molecule type" value="Genomic_DNA"/>
</dbReference>
<proteinExistence type="predicted"/>
<dbReference type="AlphaFoldDB" id="A0A1T0CUX9"/>
<reference evidence="1 2" key="1">
    <citation type="submission" date="2017-02" db="EMBL/GenBank/DDBJ databases">
        <title>Draft genome sequence of Moraxella porci CCUG 54912T type strain.</title>
        <authorList>
            <person name="Salva-Serra F."/>
            <person name="Engstrom-Jakobsson H."/>
            <person name="Thorell K."/>
            <person name="Jaen-Luchoro D."/>
            <person name="Gonzales-Siles L."/>
            <person name="Karlsson R."/>
            <person name="Yazdan S."/>
            <person name="Boulund F."/>
            <person name="Johnning A."/>
            <person name="Engstrand L."/>
            <person name="Kristiansson E."/>
            <person name="Moore E."/>
        </authorList>
    </citation>
    <scope>NUCLEOTIDE SEQUENCE [LARGE SCALE GENOMIC DNA]</scope>
    <source>
        <strain evidence="1 2">CCUG 54912</strain>
    </source>
</reference>
<keyword evidence="2" id="KW-1185">Reference proteome</keyword>
<name>A0A1T0CUX9_9GAMM</name>
<gene>
    <name evidence="1" type="ORF">B0681_03105</name>
</gene>
<dbReference type="RefSeq" id="WP_078317292.1">
    <property type="nucleotide sequence ID" value="NZ_MUYV01000002.1"/>
</dbReference>
<comment type="caution">
    <text evidence="1">The sequence shown here is derived from an EMBL/GenBank/DDBJ whole genome shotgun (WGS) entry which is preliminary data.</text>
</comment>
<dbReference type="Proteomes" id="UP000190683">
    <property type="component" value="Unassembled WGS sequence"/>
</dbReference>
<organism evidence="1 2">
    <name type="scientific">Moraxella porci DSM 25326</name>
    <dbReference type="NCBI Taxonomy" id="573983"/>
    <lineage>
        <taxon>Bacteria</taxon>
        <taxon>Pseudomonadati</taxon>
        <taxon>Pseudomonadota</taxon>
        <taxon>Gammaproteobacteria</taxon>
        <taxon>Moraxellales</taxon>
        <taxon>Moraxellaceae</taxon>
        <taxon>Moraxella</taxon>
    </lineage>
</organism>
<accession>A0A1T0CUX9</accession>
<evidence type="ECO:0000313" key="2">
    <source>
        <dbReference type="Proteomes" id="UP000190683"/>
    </source>
</evidence>
<dbReference type="STRING" id="573983.B0681_03105"/>
<evidence type="ECO:0000313" key="1">
    <source>
        <dbReference type="EMBL" id="OOS26143.1"/>
    </source>
</evidence>
<sequence>MFGLYAKVIFNKQVKVVDFSALDRTVTVKLSNKKIVKADVTVTSPEQFSVQLIQAGLNLFGLPSAIKRYEDYVNFYNDLEDADDDMESDNAHHTETADKTFGDAIELTLRGYEDEKKDKIRELSLVLSKIVAEKTKVISPNSFNSDYNKNDGYGNFAKEEKLVADCSQMSDEHLRNKKLKQLYAKIENLGK</sequence>